<dbReference type="InterPro" id="IPR006437">
    <property type="entry name" value="Phage_terminase_lsu"/>
</dbReference>
<evidence type="ECO:0000313" key="3">
    <source>
        <dbReference type="EMBL" id="GBG94637.1"/>
    </source>
</evidence>
<gene>
    <name evidence="3" type="primary">xtmB</name>
    <name evidence="3" type="ORF">LFYK43_10960</name>
</gene>
<dbReference type="InterPro" id="IPR035413">
    <property type="entry name" value="Terminase_L_C"/>
</dbReference>
<dbReference type="Proteomes" id="UP000286848">
    <property type="component" value="Unassembled WGS sequence"/>
</dbReference>
<feature type="domain" description="Phage terminase large subunit C-terminal" evidence="2">
    <location>
        <begin position="262"/>
        <end position="403"/>
    </location>
</feature>
<dbReference type="NCBIfam" id="TIGR01547">
    <property type="entry name" value="phage_term_2"/>
    <property type="match status" value="1"/>
</dbReference>
<dbReference type="Gene3D" id="3.40.50.300">
    <property type="entry name" value="P-loop containing nucleotide triphosphate hydrolases"/>
    <property type="match status" value="1"/>
</dbReference>
<dbReference type="EMBL" id="BFFP01000015">
    <property type="protein sequence ID" value="GBG94637.1"/>
    <property type="molecule type" value="Genomic_DNA"/>
</dbReference>
<reference evidence="3 4" key="1">
    <citation type="journal article" date="2019" name="Int. J. Syst. Evol. Microbiol.">
        <title>Lactobacillus salitolerans sp. nov., a novel lactic acid bacterium isolated from spent mushroom substrates.</title>
        <authorList>
            <person name="Tohno M."/>
            <person name="Tanizawa Y."/>
            <person name="Kojima Y."/>
            <person name="Sakamoto M."/>
            <person name="Nakamura Y."/>
            <person name="Ohkuma M."/>
            <person name="Kobayashi H."/>
        </authorList>
    </citation>
    <scope>NUCLEOTIDE SEQUENCE [LARGE SCALE GENOMIC DNA]</scope>
    <source>
        <strain evidence="3 4">YK43</strain>
    </source>
</reference>
<dbReference type="Pfam" id="PF04466">
    <property type="entry name" value="Terminase_3"/>
    <property type="match status" value="1"/>
</dbReference>
<dbReference type="InterPro" id="IPR035412">
    <property type="entry name" value="Terminase_L_N"/>
</dbReference>
<comment type="caution">
    <text evidence="3">The sequence shown here is derived from an EMBL/GenBank/DDBJ whole genome shotgun (WGS) entry which is preliminary data.</text>
</comment>
<dbReference type="OrthoDB" id="9768556at2"/>
<evidence type="ECO:0000259" key="2">
    <source>
        <dbReference type="Pfam" id="PF17288"/>
    </source>
</evidence>
<sequence length="429" mass="49295">MPTVNLDYEKLVSPAYYPMFTSADRYLAYKGSRGSGKSYATAIKVIIDTLQYDYVNWLVLRQFFGTQKDSTFATLKKVAYDLGVAEMFKFTVSPLEITRKDTGQRIFFRGMDDPLKITSIQTTHGNLCRIWAEECYELKDEPALDTVEESMRGILPAGGFYQSVFTFNPWSDKHFLKHRFFDEKTRKARTYSATTTYKDNSHLNADYVEDLEDMLKSNPNRARVAVLGEWGVAEGLVFEGLFEQRDFGMEEIANLPKVIGLDFGFKHDPTAAEFMAIDQKKRIVYVYDEIYQQGMLTQQIAQALAQHKAFGLPIIADSAEQRLITELQQVYGVPNIKPAGKGKDSIIQGIQFMQSYRFIIHPKAKGLWEEMNTYVYAKDKFGNWTNQPEDANNHAIDSLRYSMALYTFYKGNQYMNYQERVQAVKNIGL</sequence>
<evidence type="ECO:0000313" key="4">
    <source>
        <dbReference type="Proteomes" id="UP000286848"/>
    </source>
</evidence>
<dbReference type="AlphaFoldDB" id="A0A401IT03"/>
<keyword evidence="4" id="KW-1185">Reference proteome</keyword>
<dbReference type="Gene3D" id="3.30.420.280">
    <property type="match status" value="1"/>
</dbReference>
<dbReference type="RefSeq" id="WP_124976225.1">
    <property type="nucleotide sequence ID" value="NZ_BFFP01000015.1"/>
</dbReference>
<evidence type="ECO:0000259" key="1">
    <source>
        <dbReference type="Pfam" id="PF04466"/>
    </source>
</evidence>
<dbReference type="InterPro" id="IPR027417">
    <property type="entry name" value="P-loop_NTPase"/>
</dbReference>
<dbReference type="InterPro" id="IPR052380">
    <property type="entry name" value="Viral_DNA_packaging_terminase"/>
</dbReference>
<accession>A0A401IT03</accession>
<protein>
    <submittedName>
        <fullName evidence="3">Phage terminase large subunit</fullName>
    </submittedName>
</protein>
<dbReference type="PANTHER" id="PTHR39184:SF1">
    <property type="entry name" value="PBSX PHAGE TERMINASE LARGE SUBUNIT"/>
    <property type="match status" value="1"/>
</dbReference>
<name>A0A401IT03_9LACO</name>
<feature type="domain" description="Phage terminase large subunit N-terminal" evidence="1">
    <location>
        <begin position="26"/>
        <end position="229"/>
    </location>
</feature>
<dbReference type="Pfam" id="PF17288">
    <property type="entry name" value="Terminase_3C"/>
    <property type="match status" value="1"/>
</dbReference>
<organism evidence="3 4">
    <name type="scientific">Ligilactobacillus salitolerans</name>
    <dbReference type="NCBI Taxonomy" id="1808352"/>
    <lineage>
        <taxon>Bacteria</taxon>
        <taxon>Bacillati</taxon>
        <taxon>Bacillota</taxon>
        <taxon>Bacilli</taxon>
        <taxon>Lactobacillales</taxon>
        <taxon>Lactobacillaceae</taxon>
        <taxon>Ligilactobacillus</taxon>
    </lineage>
</organism>
<dbReference type="PANTHER" id="PTHR39184">
    <property type="match status" value="1"/>
</dbReference>
<proteinExistence type="predicted"/>